<dbReference type="PANTHER" id="PTHR30472">
    <property type="entry name" value="FERRIC ENTEROBACTIN TRANSPORT SYSTEM PERMEASE PROTEIN"/>
    <property type="match status" value="1"/>
</dbReference>
<feature type="transmembrane region" description="Helical" evidence="8">
    <location>
        <begin position="283"/>
        <end position="304"/>
    </location>
</feature>
<dbReference type="EMBL" id="JAFBER010000017">
    <property type="protein sequence ID" value="MBM7646181.1"/>
    <property type="molecule type" value="Genomic_DNA"/>
</dbReference>
<dbReference type="InterPro" id="IPR000522">
    <property type="entry name" value="ABC_transptr_permease_BtuC"/>
</dbReference>
<dbReference type="CDD" id="cd06550">
    <property type="entry name" value="TM_ABC_iron-siderophores_like"/>
    <property type="match status" value="1"/>
</dbReference>
<feature type="transmembrane region" description="Helical" evidence="8">
    <location>
        <begin position="63"/>
        <end position="84"/>
    </location>
</feature>
<sequence>MQGVIKKRFAKGTGLIIIALFIIVCMIGSIALGVTSISIDTFIHAYTHFNGSNNQVIIRDERVPRALIAVCVGSSLAIAGALMQGLTRNPLASPEILGVNSGASLMIVTAVTLFGASSPSAFTWLAFTGAAAGSIIVYLLGSLGREGLTPIKLTLAGAAMAALFSSLTQGLLTSNEQSLDAVIFWLVGSIQGKDLHNLSAVLPYFIIGWLLSLLIGSKINTLMLGENVAKSLGQNTFIVKLATGIIIVLLAGGSVAIAGPISFIGIVVPHAARWMVGNDYRWLIPYSGMLGAVLLLLADILARYVIMPSEVPVGVATAVIGTPSFIYLARKGDFK</sequence>
<keyword evidence="3" id="KW-0813">Transport</keyword>
<keyword evidence="6 8" id="KW-1133">Transmembrane helix</keyword>
<dbReference type="RefSeq" id="WP_205004080.1">
    <property type="nucleotide sequence ID" value="NZ_JAFBER010000017.1"/>
</dbReference>
<organism evidence="9 10">
    <name type="scientific">Scopulibacillus daqui</name>
    <dbReference type="NCBI Taxonomy" id="1469162"/>
    <lineage>
        <taxon>Bacteria</taxon>
        <taxon>Bacillati</taxon>
        <taxon>Bacillota</taxon>
        <taxon>Bacilli</taxon>
        <taxon>Bacillales</taxon>
        <taxon>Sporolactobacillaceae</taxon>
        <taxon>Scopulibacillus</taxon>
    </lineage>
</organism>
<evidence type="ECO:0000256" key="3">
    <source>
        <dbReference type="ARBA" id="ARBA00022448"/>
    </source>
</evidence>
<name>A0ABS2Q1V4_9BACL</name>
<dbReference type="SUPFAM" id="SSF81345">
    <property type="entry name" value="ABC transporter involved in vitamin B12 uptake, BtuC"/>
    <property type="match status" value="1"/>
</dbReference>
<feature type="transmembrane region" description="Helical" evidence="8">
    <location>
        <begin position="12"/>
        <end position="43"/>
    </location>
</feature>
<feature type="transmembrane region" description="Helical" evidence="8">
    <location>
        <begin position="153"/>
        <end position="172"/>
    </location>
</feature>
<evidence type="ECO:0000256" key="6">
    <source>
        <dbReference type="ARBA" id="ARBA00022989"/>
    </source>
</evidence>
<gene>
    <name evidence="9" type="ORF">JOD45_002407</name>
</gene>
<feature type="transmembrane region" description="Helical" evidence="8">
    <location>
        <begin position="96"/>
        <end position="116"/>
    </location>
</feature>
<comment type="caution">
    <text evidence="9">The sequence shown here is derived from an EMBL/GenBank/DDBJ whole genome shotgun (WGS) entry which is preliminary data.</text>
</comment>
<evidence type="ECO:0000256" key="7">
    <source>
        <dbReference type="ARBA" id="ARBA00023136"/>
    </source>
</evidence>
<keyword evidence="10" id="KW-1185">Reference proteome</keyword>
<feature type="transmembrane region" description="Helical" evidence="8">
    <location>
        <begin position="122"/>
        <end position="141"/>
    </location>
</feature>
<dbReference type="InterPro" id="IPR037294">
    <property type="entry name" value="ABC_BtuC-like"/>
</dbReference>
<evidence type="ECO:0000256" key="4">
    <source>
        <dbReference type="ARBA" id="ARBA00022475"/>
    </source>
</evidence>
<feature type="transmembrane region" description="Helical" evidence="8">
    <location>
        <begin position="311"/>
        <end position="329"/>
    </location>
</feature>
<dbReference type="Proteomes" id="UP000808914">
    <property type="component" value="Unassembled WGS sequence"/>
</dbReference>
<dbReference type="PANTHER" id="PTHR30472:SF65">
    <property type="entry name" value="SIDEROPHORE TRANSPORT SYSTEM PERMEASE PROTEIN YFIZ-RELATED"/>
    <property type="match status" value="1"/>
</dbReference>
<accession>A0ABS2Q1V4</accession>
<evidence type="ECO:0000256" key="1">
    <source>
        <dbReference type="ARBA" id="ARBA00004651"/>
    </source>
</evidence>
<evidence type="ECO:0000313" key="9">
    <source>
        <dbReference type="EMBL" id="MBM7646181.1"/>
    </source>
</evidence>
<feature type="transmembrane region" description="Helical" evidence="8">
    <location>
        <begin position="195"/>
        <end position="216"/>
    </location>
</feature>
<keyword evidence="7 8" id="KW-0472">Membrane</keyword>
<evidence type="ECO:0000256" key="8">
    <source>
        <dbReference type="SAM" id="Phobius"/>
    </source>
</evidence>
<comment type="similarity">
    <text evidence="2">Belongs to the binding-protein-dependent transport system permease family. FecCD subfamily.</text>
</comment>
<keyword evidence="5 8" id="KW-0812">Transmembrane</keyword>
<dbReference type="Pfam" id="PF01032">
    <property type="entry name" value="FecCD"/>
    <property type="match status" value="1"/>
</dbReference>
<reference evidence="9 10" key="1">
    <citation type="submission" date="2021-01" db="EMBL/GenBank/DDBJ databases">
        <title>Genomic Encyclopedia of Type Strains, Phase IV (KMG-IV): sequencing the most valuable type-strain genomes for metagenomic binning, comparative biology and taxonomic classification.</title>
        <authorList>
            <person name="Goeker M."/>
        </authorList>
    </citation>
    <scope>NUCLEOTIDE SEQUENCE [LARGE SCALE GENOMIC DNA]</scope>
    <source>
        <strain evidence="9 10">DSM 28236</strain>
    </source>
</reference>
<proteinExistence type="inferred from homology"/>
<comment type="subcellular location">
    <subcellularLocation>
        <location evidence="1">Cell membrane</location>
        <topology evidence="1">Multi-pass membrane protein</topology>
    </subcellularLocation>
</comment>
<dbReference type="Gene3D" id="1.10.3470.10">
    <property type="entry name" value="ABC transporter involved in vitamin B12 uptake, BtuC"/>
    <property type="match status" value="1"/>
</dbReference>
<evidence type="ECO:0000256" key="2">
    <source>
        <dbReference type="ARBA" id="ARBA00007935"/>
    </source>
</evidence>
<keyword evidence="4" id="KW-1003">Cell membrane</keyword>
<evidence type="ECO:0000256" key="5">
    <source>
        <dbReference type="ARBA" id="ARBA00022692"/>
    </source>
</evidence>
<feature type="transmembrane region" description="Helical" evidence="8">
    <location>
        <begin position="237"/>
        <end position="263"/>
    </location>
</feature>
<protein>
    <submittedName>
        <fullName evidence="9">Iron complex transport system permease protein</fullName>
    </submittedName>
</protein>
<evidence type="ECO:0000313" key="10">
    <source>
        <dbReference type="Proteomes" id="UP000808914"/>
    </source>
</evidence>